<dbReference type="GO" id="GO:0000287">
    <property type="term" value="F:magnesium ion binding"/>
    <property type="evidence" value="ECO:0007669"/>
    <property type="project" value="InterPro"/>
</dbReference>
<dbReference type="InterPro" id="IPR011335">
    <property type="entry name" value="Restrct_endonuc-II-like"/>
</dbReference>
<reference evidence="1 2" key="1">
    <citation type="submission" date="2021-01" db="EMBL/GenBank/DDBJ databases">
        <title>Diatom-associated Roseobacters Show Island Model of Population Structure.</title>
        <authorList>
            <person name="Qu L."/>
            <person name="Feng X."/>
            <person name="Chen Y."/>
            <person name="Li L."/>
            <person name="Wang X."/>
            <person name="Hu Z."/>
            <person name="Wang H."/>
            <person name="Luo H."/>
        </authorList>
    </citation>
    <scope>NUCLEOTIDE SEQUENCE [LARGE SCALE GENOMIC DNA]</scope>
    <source>
        <strain evidence="1 2">TR60-84</strain>
    </source>
</reference>
<sequence>MSDQEEDDGLISTGKIADDPRSLEAIFSEDLRNKFELYSYRNAGAVLSQSFPDQFKQILEALEAFEITKTMIREPGGSKGPIAKYVDTLFSDEDWEETRISADLRVKLLHAKKKDTILHEYTREGYLDGHRIDFVSGRVALDLEWNSKDQTYDRDLTAFSAFYEAGAIDVGVILTRGTSLDNEFFRSLGKVLKKDGTDGTEDVYKKFGASTTWMGKLLYRLDAGRNGGCPVLAVGITPSCVRDE</sequence>
<evidence type="ECO:0000313" key="2">
    <source>
        <dbReference type="Proteomes" id="UP000732193"/>
    </source>
</evidence>
<gene>
    <name evidence="1" type="ORF">JQV55_20670</name>
</gene>
<keyword evidence="2" id="KW-1185">Reference proteome</keyword>
<dbReference type="InterPro" id="IPR011338">
    <property type="entry name" value="BamHI/BglII/BstY"/>
</dbReference>
<dbReference type="GO" id="GO:0003677">
    <property type="term" value="F:DNA binding"/>
    <property type="evidence" value="ECO:0007669"/>
    <property type="project" value="InterPro"/>
</dbReference>
<evidence type="ECO:0000313" key="1">
    <source>
        <dbReference type="EMBL" id="MBM1715995.1"/>
    </source>
</evidence>
<protein>
    <recommendedName>
        <fullName evidence="3">Restriction endonuclease</fullName>
    </recommendedName>
</protein>
<organism evidence="1 2">
    <name type="scientific">Sulfitobacter geojensis</name>
    <dbReference type="NCBI Taxonomy" id="1342299"/>
    <lineage>
        <taxon>Bacteria</taxon>
        <taxon>Pseudomonadati</taxon>
        <taxon>Pseudomonadota</taxon>
        <taxon>Alphaproteobacteria</taxon>
        <taxon>Rhodobacterales</taxon>
        <taxon>Roseobacteraceae</taxon>
        <taxon>Sulfitobacter</taxon>
    </lineage>
</organism>
<evidence type="ECO:0008006" key="3">
    <source>
        <dbReference type="Google" id="ProtNLM"/>
    </source>
</evidence>
<dbReference type="SUPFAM" id="SSF52980">
    <property type="entry name" value="Restriction endonuclease-like"/>
    <property type="match status" value="1"/>
</dbReference>
<dbReference type="Gene3D" id="3.40.91.20">
    <property type="match status" value="1"/>
</dbReference>
<name>A0AAE3B8R3_9RHOB</name>
<dbReference type="GO" id="GO:0009307">
    <property type="term" value="P:DNA restriction-modification system"/>
    <property type="evidence" value="ECO:0007669"/>
    <property type="project" value="InterPro"/>
</dbReference>
<dbReference type="AlphaFoldDB" id="A0AAE3B8R3"/>
<dbReference type="RefSeq" id="WP_203238084.1">
    <property type="nucleotide sequence ID" value="NZ_JAFBRI010000017.1"/>
</dbReference>
<dbReference type="InterPro" id="IPR015278">
    <property type="entry name" value="BglII-like"/>
</dbReference>
<accession>A0AAE3B8R3</accession>
<dbReference type="Pfam" id="PF09195">
    <property type="entry name" value="Endonuc-BglII"/>
    <property type="match status" value="1"/>
</dbReference>
<proteinExistence type="predicted"/>
<dbReference type="EMBL" id="JAFBRM010000017">
    <property type="protein sequence ID" value="MBM1715995.1"/>
    <property type="molecule type" value="Genomic_DNA"/>
</dbReference>
<comment type="caution">
    <text evidence="1">The sequence shown here is derived from an EMBL/GenBank/DDBJ whole genome shotgun (WGS) entry which is preliminary data.</text>
</comment>
<dbReference type="Proteomes" id="UP000732193">
    <property type="component" value="Unassembled WGS sequence"/>
</dbReference>
<dbReference type="GO" id="GO:0009036">
    <property type="term" value="F:type II site-specific deoxyribonuclease activity"/>
    <property type="evidence" value="ECO:0007669"/>
    <property type="project" value="InterPro"/>
</dbReference>